<evidence type="ECO:0000259" key="1">
    <source>
        <dbReference type="Pfam" id="PF13683"/>
    </source>
</evidence>
<dbReference type="SUPFAM" id="SSF53098">
    <property type="entry name" value="Ribonuclease H-like"/>
    <property type="match status" value="1"/>
</dbReference>
<dbReference type="PANTHER" id="PTHR47515:SF2">
    <property type="entry name" value="INTEGRASE CORE DOMAIN PROTEIN"/>
    <property type="match status" value="1"/>
</dbReference>
<feature type="domain" description="Integrase catalytic" evidence="1">
    <location>
        <begin position="36"/>
        <end position="79"/>
    </location>
</feature>
<dbReference type="AlphaFoldDB" id="A0A7X0JQT9"/>
<dbReference type="GO" id="GO:0015074">
    <property type="term" value="P:DNA integration"/>
    <property type="evidence" value="ECO:0007669"/>
    <property type="project" value="InterPro"/>
</dbReference>
<accession>A0A7X0JQT9</accession>
<reference evidence="2 3" key="1">
    <citation type="submission" date="2020-08" db="EMBL/GenBank/DDBJ databases">
        <title>The Agave Microbiome: Exploring the role of microbial communities in plant adaptations to desert environments.</title>
        <authorList>
            <person name="Partida-Martinez L.P."/>
        </authorList>
    </citation>
    <scope>NUCLEOTIDE SEQUENCE [LARGE SCALE GENOMIC DNA]</scope>
    <source>
        <strain evidence="2 3">AS3.12</strain>
    </source>
</reference>
<sequence length="80" mass="9534">MKEMKPPSHRREPHGKCEHLPVDQHQRQLMEWAQTRGIALSHIQPGKPQQNACVERYHRTVRHEWLDQYIIESIEEAQSS</sequence>
<evidence type="ECO:0000313" key="3">
    <source>
        <dbReference type="Proteomes" id="UP000585437"/>
    </source>
</evidence>
<proteinExistence type="predicted"/>
<protein>
    <submittedName>
        <fullName evidence="2">Transposase InsO family protein</fullName>
    </submittedName>
</protein>
<dbReference type="Gene3D" id="3.30.420.10">
    <property type="entry name" value="Ribonuclease H-like superfamily/Ribonuclease H"/>
    <property type="match status" value="1"/>
</dbReference>
<dbReference type="Proteomes" id="UP000585437">
    <property type="component" value="Unassembled WGS sequence"/>
</dbReference>
<organism evidence="2 3">
    <name type="scientific">Rhizobium soli</name>
    <dbReference type="NCBI Taxonomy" id="424798"/>
    <lineage>
        <taxon>Bacteria</taxon>
        <taxon>Pseudomonadati</taxon>
        <taxon>Pseudomonadota</taxon>
        <taxon>Alphaproteobacteria</taxon>
        <taxon>Hyphomicrobiales</taxon>
        <taxon>Rhizobiaceae</taxon>
        <taxon>Rhizobium/Agrobacterium group</taxon>
        <taxon>Rhizobium</taxon>
    </lineage>
</organism>
<comment type="caution">
    <text evidence="2">The sequence shown here is derived from an EMBL/GenBank/DDBJ whole genome shotgun (WGS) entry which is preliminary data.</text>
</comment>
<dbReference type="EMBL" id="JACHBU010000022">
    <property type="protein sequence ID" value="MBB6511192.1"/>
    <property type="molecule type" value="Genomic_DNA"/>
</dbReference>
<dbReference type="Pfam" id="PF13683">
    <property type="entry name" value="rve_3"/>
    <property type="match status" value="1"/>
</dbReference>
<dbReference type="InterPro" id="IPR001584">
    <property type="entry name" value="Integrase_cat-core"/>
</dbReference>
<dbReference type="InterPro" id="IPR012337">
    <property type="entry name" value="RNaseH-like_sf"/>
</dbReference>
<dbReference type="InterPro" id="IPR036397">
    <property type="entry name" value="RNaseH_sf"/>
</dbReference>
<dbReference type="PANTHER" id="PTHR47515">
    <property type="entry name" value="LOW CALCIUM RESPONSE LOCUS PROTEIN T"/>
    <property type="match status" value="1"/>
</dbReference>
<dbReference type="GO" id="GO:0003676">
    <property type="term" value="F:nucleic acid binding"/>
    <property type="evidence" value="ECO:0007669"/>
    <property type="project" value="InterPro"/>
</dbReference>
<gene>
    <name evidence="2" type="ORF">F4695_004590</name>
</gene>
<evidence type="ECO:0000313" key="2">
    <source>
        <dbReference type="EMBL" id="MBB6511192.1"/>
    </source>
</evidence>
<name>A0A7X0JQT9_9HYPH</name>
<keyword evidence="3" id="KW-1185">Reference proteome</keyword>